<evidence type="ECO:0000313" key="2">
    <source>
        <dbReference type="Proteomes" id="UP000077315"/>
    </source>
</evidence>
<name>A0A167KC17_PHYB8</name>
<dbReference type="RefSeq" id="XP_018285766.1">
    <property type="nucleotide sequence ID" value="XM_018432637.1"/>
</dbReference>
<protein>
    <submittedName>
        <fullName evidence="1">Uncharacterized protein</fullName>
    </submittedName>
</protein>
<sequence>MPALHTLQKHIPVTAATSLAIFNLTVSTSPNLLIGQQSLTNALAISTITSADSIYNPANKALSSLLLIELQCNANVVSHAEEETPSNNTAHIADPEDYTMFDALAEQEPEMAANKQALLGAIHATETKRICCLTQHTPNRNMRCSLFTSPTYKNTASHNSSSFPPPWFTCQALGTEAKSNQ</sequence>
<gene>
    <name evidence="1" type="ORF">PHYBLDRAFT_151253</name>
</gene>
<dbReference type="Proteomes" id="UP000077315">
    <property type="component" value="Unassembled WGS sequence"/>
</dbReference>
<dbReference type="AlphaFoldDB" id="A0A167KC17"/>
<accession>A0A167KC17</accession>
<evidence type="ECO:0000313" key="1">
    <source>
        <dbReference type="EMBL" id="OAD67726.1"/>
    </source>
</evidence>
<proteinExistence type="predicted"/>
<reference evidence="2" key="1">
    <citation type="submission" date="2015-06" db="EMBL/GenBank/DDBJ databases">
        <title>Expansion of signal transduction pathways in fungi by whole-genome duplication.</title>
        <authorList>
            <consortium name="DOE Joint Genome Institute"/>
            <person name="Corrochano L.M."/>
            <person name="Kuo A."/>
            <person name="Marcet-Houben M."/>
            <person name="Polaino S."/>
            <person name="Salamov A."/>
            <person name="Villalobos J.M."/>
            <person name="Alvarez M.I."/>
            <person name="Avalos J."/>
            <person name="Benito E.P."/>
            <person name="Benoit I."/>
            <person name="Burger G."/>
            <person name="Camino L.P."/>
            <person name="Canovas D."/>
            <person name="Cerda-Olmedo E."/>
            <person name="Cheng J.-F."/>
            <person name="Dominguez A."/>
            <person name="Elias M."/>
            <person name="Eslava A.P."/>
            <person name="Glaser F."/>
            <person name="Grimwood J."/>
            <person name="Gutierrez G."/>
            <person name="Heitman J."/>
            <person name="Henrissat B."/>
            <person name="Iturriaga E.A."/>
            <person name="Lang B.F."/>
            <person name="Lavin J.L."/>
            <person name="Lee S."/>
            <person name="Li W."/>
            <person name="Lindquist E."/>
            <person name="Lopez-Garcia S."/>
            <person name="Luque E.M."/>
            <person name="Marcos A.T."/>
            <person name="Martin J."/>
            <person name="McCluskey K."/>
            <person name="Medina H.R."/>
            <person name="Miralles-Duran A."/>
            <person name="Miyazaki A."/>
            <person name="Munoz-Torres E."/>
            <person name="Oguiza J.A."/>
            <person name="Ohm R."/>
            <person name="Olmedo M."/>
            <person name="Orejas M."/>
            <person name="Ortiz-Castellanos L."/>
            <person name="Pisabarro A.G."/>
            <person name="Rodriguez-Romero J."/>
            <person name="Ruiz-Herrera J."/>
            <person name="Ruiz-Vazquez R."/>
            <person name="Sanz C."/>
            <person name="Schackwitz W."/>
            <person name="Schmutz J."/>
            <person name="Shahriari M."/>
            <person name="Shelest E."/>
            <person name="Silva-Franco F."/>
            <person name="Soanes D."/>
            <person name="Syed K."/>
            <person name="Tagua V.G."/>
            <person name="Talbot N.J."/>
            <person name="Thon M."/>
            <person name="De vries R.P."/>
            <person name="Wiebenga A."/>
            <person name="Yadav J.S."/>
            <person name="Braun E.L."/>
            <person name="Baker S."/>
            <person name="Garre V."/>
            <person name="Horwitz B."/>
            <person name="Torres-Martinez S."/>
            <person name="Idnurm A."/>
            <person name="Herrera-Estrella A."/>
            <person name="Gabaldon T."/>
            <person name="Grigoriev I.V."/>
        </authorList>
    </citation>
    <scope>NUCLEOTIDE SEQUENCE [LARGE SCALE GENOMIC DNA]</scope>
    <source>
        <strain evidence="2">NRRL 1555(-)</strain>
    </source>
</reference>
<keyword evidence="2" id="KW-1185">Reference proteome</keyword>
<dbReference type="VEuPathDB" id="FungiDB:PHYBLDRAFT_151253"/>
<dbReference type="InParanoid" id="A0A167KC17"/>
<dbReference type="GeneID" id="28993543"/>
<organism evidence="1 2">
    <name type="scientific">Phycomyces blakesleeanus (strain ATCC 8743b / DSM 1359 / FGSC 10004 / NBRC 33097 / NRRL 1555)</name>
    <dbReference type="NCBI Taxonomy" id="763407"/>
    <lineage>
        <taxon>Eukaryota</taxon>
        <taxon>Fungi</taxon>
        <taxon>Fungi incertae sedis</taxon>
        <taxon>Mucoromycota</taxon>
        <taxon>Mucoromycotina</taxon>
        <taxon>Mucoromycetes</taxon>
        <taxon>Mucorales</taxon>
        <taxon>Phycomycetaceae</taxon>
        <taxon>Phycomyces</taxon>
    </lineage>
</organism>
<dbReference type="EMBL" id="KV440998">
    <property type="protein sequence ID" value="OAD67726.1"/>
    <property type="molecule type" value="Genomic_DNA"/>
</dbReference>